<dbReference type="PRINTS" id="PR00344">
    <property type="entry name" value="BCTRLSENSOR"/>
</dbReference>
<dbReference type="Gene3D" id="3.30.565.10">
    <property type="entry name" value="Histidine kinase-like ATPase, C-terminal domain"/>
    <property type="match status" value="1"/>
</dbReference>
<evidence type="ECO:0000256" key="3">
    <source>
        <dbReference type="ARBA" id="ARBA00022553"/>
    </source>
</evidence>
<reference evidence="10" key="1">
    <citation type="submission" date="2018-12" db="EMBL/GenBank/DDBJ databases">
        <authorList>
            <person name="Will S."/>
            <person name="Neumann-Schaal M."/>
            <person name="Henke P."/>
        </authorList>
    </citation>
    <scope>NUCLEOTIDE SEQUENCE</scope>
    <source>
        <strain evidence="10">PCC 7102</strain>
    </source>
</reference>
<sequence>MTEEIKSKSFDPFFTTKAVGQGTGLGLSISYKIIVEQHNGKLYCNSTPNTGTEFIIELPIK</sequence>
<keyword evidence="4" id="KW-0808">Transferase</keyword>
<dbReference type="InterPro" id="IPR036890">
    <property type="entry name" value="HATPase_C_sf"/>
</dbReference>
<dbReference type="AlphaFoldDB" id="A0A433VK76"/>
<evidence type="ECO:0000259" key="9">
    <source>
        <dbReference type="PROSITE" id="PS50109"/>
    </source>
</evidence>
<dbReference type="InterPro" id="IPR005467">
    <property type="entry name" value="His_kinase_dom"/>
</dbReference>
<organism evidence="10 11">
    <name type="scientific">Dulcicalothrix desertica PCC 7102</name>
    <dbReference type="NCBI Taxonomy" id="232991"/>
    <lineage>
        <taxon>Bacteria</taxon>
        <taxon>Bacillati</taxon>
        <taxon>Cyanobacteriota</taxon>
        <taxon>Cyanophyceae</taxon>
        <taxon>Nostocales</taxon>
        <taxon>Calotrichaceae</taxon>
        <taxon>Dulcicalothrix</taxon>
    </lineage>
</organism>
<dbReference type="EC" id="2.7.13.3" evidence="2"/>
<keyword evidence="5" id="KW-0547">Nucleotide-binding</keyword>
<evidence type="ECO:0000256" key="6">
    <source>
        <dbReference type="ARBA" id="ARBA00022777"/>
    </source>
</evidence>
<comment type="caution">
    <text evidence="10">The sequence shown here is derived from an EMBL/GenBank/DDBJ whole genome shotgun (WGS) entry which is preliminary data.</text>
</comment>
<dbReference type="GO" id="GO:0004673">
    <property type="term" value="F:protein histidine kinase activity"/>
    <property type="evidence" value="ECO:0007669"/>
    <property type="project" value="UniProtKB-EC"/>
</dbReference>
<accession>A0A433VK76</accession>
<dbReference type="Pfam" id="PF02518">
    <property type="entry name" value="HATPase_c"/>
    <property type="match status" value="1"/>
</dbReference>
<dbReference type="GO" id="GO:0000160">
    <property type="term" value="P:phosphorelay signal transduction system"/>
    <property type="evidence" value="ECO:0007669"/>
    <property type="project" value="UniProtKB-KW"/>
</dbReference>
<dbReference type="EMBL" id="RSCL01000006">
    <property type="protein sequence ID" value="RUT06499.1"/>
    <property type="molecule type" value="Genomic_DNA"/>
</dbReference>
<keyword evidence="3" id="KW-0597">Phosphoprotein</keyword>
<dbReference type="PROSITE" id="PS50109">
    <property type="entry name" value="HIS_KIN"/>
    <property type="match status" value="1"/>
</dbReference>
<keyword evidence="7" id="KW-0067">ATP-binding</keyword>
<evidence type="ECO:0000256" key="8">
    <source>
        <dbReference type="ARBA" id="ARBA00023012"/>
    </source>
</evidence>
<dbReference type="Proteomes" id="UP000271624">
    <property type="component" value="Unassembled WGS sequence"/>
</dbReference>
<gene>
    <name evidence="10" type="ORF">DSM106972_027560</name>
</gene>
<keyword evidence="8" id="KW-0902">Two-component regulatory system</keyword>
<dbReference type="PANTHER" id="PTHR43065:SF10">
    <property type="entry name" value="PEROXIDE STRESS-ACTIVATED HISTIDINE KINASE MAK3"/>
    <property type="match status" value="1"/>
</dbReference>
<proteinExistence type="predicted"/>
<evidence type="ECO:0000256" key="7">
    <source>
        <dbReference type="ARBA" id="ARBA00022840"/>
    </source>
</evidence>
<evidence type="ECO:0000256" key="1">
    <source>
        <dbReference type="ARBA" id="ARBA00000085"/>
    </source>
</evidence>
<comment type="catalytic activity">
    <reaction evidence="1">
        <text>ATP + protein L-histidine = ADP + protein N-phospho-L-histidine.</text>
        <dbReference type="EC" id="2.7.13.3"/>
    </reaction>
</comment>
<feature type="domain" description="Histidine kinase" evidence="9">
    <location>
        <begin position="1"/>
        <end position="61"/>
    </location>
</feature>
<dbReference type="OrthoDB" id="9815750at2"/>
<dbReference type="InterPro" id="IPR004358">
    <property type="entry name" value="Sig_transdc_His_kin-like_C"/>
</dbReference>
<reference evidence="10" key="2">
    <citation type="journal article" date="2019" name="Genome Biol. Evol.">
        <title>Day and night: Metabolic profiles and evolutionary relationships of six axenic non-marine cyanobacteria.</title>
        <authorList>
            <person name="Will S.E."/>
            <person name="Henke P."/>
            <person name="Boedeker C."/>
            <person name="Huang S."/>
            <person name="Brinkmann H."/>
            <person name="Rohde M."/>
            <person name="Jarek M."/>
            <person name="Friedl T."/>
            <person name="Seufert S."/>
            <person name="Schumacher M."/>
            <person name="Overmann J."/>
            <person name="Neumann-Schaal M."/>
            <person name="Petersen J."/>
        </authorList>
    </citation>
    <scope>NUCLEOTIDE SEQUENCE [LARGE SCALE GENOMIC DNA]</scope>
    <source>
        <strain evidence="10">PCC 7102</strain>
    </source>
</reference>
<evidence type="ECO:0000256" key="2">
    <source>
        <dbReference type="ARBA" id="ARBA00012438"/>
    </source>
</evidence>
<protein>
    <recommendedName>
        <fullName evidence="2">histidine kinase</fullName>
        <ecNumber evidence="2">2.7.13.3</ecNumber>
    </recommendedName>
</protein>
<evidence type="ECO:0000256" key="5">
    <source>
        <dbReference type="ARBA" id="ARBA00022741"/>
    </source>
</evidence>
<evidence type="ECO:0000256" key="4">
    <source>
        <dbReference type="ARBA" id="ARBA00022679"/>
    </source>
</evidence>
<dbReference type="SUPFAM" id="SSF55874">
    <property type="entry name" value="ATPase domain of HSP90 chaperone/DNA topoisomerase II/histidine kinase"/>
    <property type="match status" value="1"/>
</dbReference>
<dbReference type="InterPro" id="IPR003594">
    <property type="entry name" value="HATPase_dom"/>
</dbReference>
<evidence type="ECO:0000313" key="10">
    <source>
        <dbReference type="EMBL" id="RUT06499.1"/>
    </source>
</evidence>
<evidence type="ECO:0000313" key="11">
    <source>
        <dbReference type="Proteomes" id="UP000271624"/>
    </source>
</evidence>
<dbReference type="PANTHER" id="PTHR43065">
    <property type="entry name" value="SENSOR HISTIDINE KINASE"/>
    <property type="match status" value="1"/>
</dbReference>
<keyword evidence="11" id="KW-1185">Reference proteome</keyword>
<keyword evidence="6" id="KW-0418">Kinase</keyword>
<name>A0A433VK76_9CYAN</name>
<dbReference type="GO" id="GO:0005524">
    <property type="term" value="F:ATP binding"/>
    <property type="evidence" value="ECO:0007669"/>
    <property type="project" value="UniProtKB-KW"/>
</dbReference>